<dbReference type="Pfam" id="PF21928">
    <property type="entry name" value="XLF_CC"/>
    <property type="match status" value="1"/>
</dbReference>
<dbReference type="EMBL" id="JABEYC010000618">
    <property type="protein sequence ID" value="KAF4975646.1"/>
    <property type="molecule type" value="Genomic_DNA"/>
</dbReference>
<evidence type="ECO:0000256" key="6">
    <source>
        <dbReference type="ARBA" id="ARBA00025747"/>
    </source>
</evidence>
<evidence type="ECO:0000256" key="3">
    <source>
        <dbReference type="ARBA" id="ARBA00023125"/>
    </source>
</evidence>
<comment type="similarity">
    <text evidence="6">Belongs to the XRCC4-XLF family. XLF subfamily.</text>
</comment>
<dbReference type="InterPro" id="IPR015381">
    <property type="entry name" value="XLF-like_N"/>
</dbReference>
<evidence type="ECO:0000256" key="2">
    <source>
        <dbReference type="ARBA" id="ARBA00022763"/>
    </source>
</evidence>
<accession>A0A8H4UFF7</accession>
<feature type="compositionally biased region" description="Basic and acidic residues" evidence="8">
    <location>
        <begin position="270"/>
        <end position="287"/>
    </location>
</feature>
<dbReference type="InterPro" id="IPR052287">
    <property type="entry name" value="NHEJ_factor"/>
</dbReference>
<protein>
    <recommendedName>
        <fullName evidence="7">Non-homologous end-joining factor 1</fullName>
    </recommendedName>
</protein>
<keyword evidence="5" id="KW-0539">Nucleus</keyword>
<gene>
    <name evidence="11" type="ORF">FZEAL_7581</name>
</gene>
<keyword evidence="3" id="KW-0238">DNA-binding</keyword>
<comment type="caution">
    <text evidence="11">The sequence shown here is derived from an EMBL/GenBank/DDBJ whole genome shotgun (WGS) entry which is preliminary data.</text>
</comment>
<feature type="region of interest" description="Disordered" evidence="8">
    <location>
        <begin position="270"/>
        <end position="540"/>
    </location>
</feature>
<feature type="domain" description="XLF-like N-terminal" evidence="9">
    <location>
        <begin position="6"/>
        <end position="132"/>
    </location>
</feature>
<evidence type="ECO:0000256" key="1">
    <source>
        <dbReference type="ARBA" id="ARBA00004123"/>
    </source>
</evidence>
<dbReference type="OrthoDB" id="2155935at2759"/>
<feature type="domain" description="XLF-like coiled-coil region" evidence="10">
    <location>
        <begin position="134"/>
        <end position="186"/>
    </location>
</feature>
<evidence type="ECO:0000256" key="4">
    <source>
        <dbReference type="ARBA" id="ARBA00023204"/>
    </source>
</evidence>
<reference evidence="11" key="1">
    <citation type="journal article" date="2020" name="BMC Genomics">
        <title>Correction to: Identification and distribution of gene clusters required for synthesis of sphingolipid metabolism inhibitors in diverse species of the filamentous fungus Fusarium.</title>
        <authorList>
            <person name="Kim H.S."/>
            <person name="Lohmar J.M."/>
            <person name="Busman M."/>
            <person name="Brown D.W."/>
            <person name="Naumann T.A."/>
            <person name="Divon H.H."/>
            <person name="Lysoe E."/>
            <person name="Uhlig S."/>
            <person name="Proctor R.H."/>
        </authorList>
    </citation>
    <scope>NUCLEOTIDE SEQUENCE</scope>
    <source>
        <strain evidence="11">NRRL 22465</strain>
    </source>
</reference>
<dbReference type="Gene3D" id="2.170.210.10">
    <property type="entry name" value="DNA double-strand break repair and VJ recombination XRCC4, N-terminal"/>
    <property type="match status" value="1"/>
</dbReference>
<name>A0A8H4UFF7_9HYPO</name>
<keyword evidence="12" id="KW-1185">Reference proteome</keyword>
<dbReference type="GO" id="GO:0006303">
    <property type="term" value="P:double-strand break repair via nonhomologous end joining"/>
    <property type="evidence" value="ECO:0007669"/>
    <property type="project" value="TreeGrafter"/>
</dbReference>
<sequence length="540" mass="58354">MPPAKSWRPLPLPPSTDLPVLLVSMDIDTAAYTVHITDLANMWTESLDRKAICIRGWSENTSIDPSDTPDNMAKFLTSLGTALDSSQPGHDQTCLQLTTASKSDAGDDSLTLNITCELPGLQPLKWPIHLKKLPPSAIATDLVLPLVQAHLTRTFEVESLVRMLSQKDAVLTKLLDKLEAMGTGLEHIFNPLSGKKKISRAAASDKVPGLASFERHRWKSDLAYADDVPSNTHSLVENVFGGEGLHFESTMEIAESPRLDQWWKDFRGASSTERRSHEGAAPSREKTPPPMEPEVGDDDDDFQVQSTPPHVSGSRKATVAASKPTADDASTEGGTESPSSTKDAPAASETPAESKPSRRLGTLGRKKQSTPPRSPSPVQRPKPQALSQKIDDSETASETEDDGAAASLPEDDPVVSSPPPSKPVAKKSGIGRIGGAKSKQLAAESSRSLESETSDNAARPVAHHPHKKLGVIGKTKEDDHDPALVTTEDRGRGRSAAKDNTSKTNPRETSQERADRRREELKRDLEKKAAAGPAKKKRRF</sequence>
<comment type="subcellular location">
    <subcellularLocation>
        <location evidence="1">Nucleus</location>
    </subcellularLocation>
</comment>
<keyword evidence="4" id="KW-0234">DNA repair</keyword>
<evidence type="ECO:0000256" key="5">
    <source>
        <dbReference type="ARBA" id="ARBA00023242"/>
    </source>
</evidence>
<feature type="compositionally biased region" description="Low complexity" evidence="8">
    <location>
        <begin position="331"/>
        <end position="341"/>
    </location>
</feature>
<dbReference type="AlphaFoldDB" id="A0A8H4UFF7"/>
<dbReference type="Proteomes" id="UP000635477">
    <property type="component" value="Unassembled WGS sequence"/>
</dbReference>
<evidence type="ECO:0000256" key="8">
    <source>
        <dbReference type="SAM" id="MobiDB-lite"/>
    </source>
</evidence>
<dbReference type="GO" id="GO:0045027">
    <property type="term" value="F:DNA end binding"/>
    <property type="evidence" value="ECO:0007669"/>
    <property type="project" value="TreeGrafter"/>
</dbReference>
<feature type="compositionally biased region" description="Basic and acidic residues" evidence="8">
    <location>
        <begin position="474"/>
        <end position="529"/>
    </location>
</feature>
<organism evidence="11 12">
    <name type="scientific">Fusarium zealandicum</name>
    <dbReference type="NCBI Taxonomy" id="1053134"/>
    <lineage>
        <taxon>Eukaryota</taxon>
        <taxon>Fungi</taxon>
        <taxon>Dikarya</taxon>
        <taxon>Ascomycota</taxon>
        <taxon>Pezizomycotina</taxon>
        <taxon>Sordariomycetes</taxon>
        <taxon>Hypocreomycetidae</taxon>
        <taxon>Hypocreales</taxon>
        <taxon>Nectriaceae</taxon>
        <taxon>Fusarium</taxon>
        <taxon>Fusarium staphyleae species complex</taxon>
    </lineage>
</organism>
<dbReference type="PANTHER" id="PTHR32235">
    <property type="entry name" value="NON-HOMOLOGOUS END-JOINING FACTOR 1"/>
    <property type="match status" value="1"/>
</dbReference>
<feature type="compositionally biased region" description="Acidic residues" evidence="8">
    <location>
        <begin position="393"/>
        <end position="413"/>
    </location>
</feature>
<evidence type="ECO:0000256" key="7">
    <source>
        <dbReference type="ARBA" id="ARBA00044529"/>
    </source>
</evidence>
<keyword evidence="2" id="KW-0227">DNA damage</keyword>
<reference evidence="11" key="2">
    <citation type="submission" date="2020-05" db="EMBL/GenBank/DDBJ databases">
        <authorList>
            <person name="Kim H.-S."/>
            <person name="Proctor R.H."/>
            <person name="Brown D.W."/>
        </authorList>
    </citation>
    <scope>NUCLEOTIDE SEQUENCE</scope>
    <source>
        <strain evidence="11">NRRL 22465</strain>
    </source>
</reference>
<dbReference type="InterPro" id="IPR053829">
    <property type="entry name" value="XLF-like_CC"/>
</dbReference>
<evidence type="ECO:0000313" key="11">
    <source>
        <dbReference type="EMBL" id="KAF4975646.1"/>
    </source>
</evidence>
<evidence type="ECO:0000259" key="9">
    <source>
        <dbReference type="Pfam" id="PF09302"/>
    </source>
</evidence>
<proteinExistence type="inferred from homology"/>
<evidence type="ECO:0000313" key="12">
    <source>
        <dbReference type="Proteomes" id="UP000635477"/>
    </source>
</evidence>
<dbReference type="InterPro" id="IPR038051">
    <property type="entry name" value="XRCC4-like_N_sf"/>
</dbReference>
<dbReference type="PANTHER" id="PTHR32235:SF1">
    <property type="entry name" value="NON-HOMOLOGOUS END-JOINING FACTOR 1"/>
    <property type="match status" value="1"/>
</dbReference>
<dbReference type="GO" id="GO:0032807">
    <property type="term" value="C:DNA ligase IV complex"/>
    <property type="evidence" value="ECO:0007669"/>
    <property type="project" value="TreeGrafter"/>
</dbReference>
<evidence type="ECO:0000259" key="10">
    <source>
        <dbReference type="Pfam" id="PF21928"/>
    </source>
</evidence>
<dbReference type="Pfam" id="PF09302">
    <property type="entry name" value="XLF"/>
    <property type="match status" value="1"/>
</dbReference>
<dbReference type="CDD" id="cd22285">
    <property type="entry name" value="HD_XLF_N"/>
    <property type="match status" value="1"/>
</dbReference>